<protein>
    <recommendedName>
        <fullName evidence="3">Oxidoreductase</fullName>
    </recommendedName>
</protein>
<accession>A0ABT5GJH8</accession>
<name>A0ABT5GJH8_9MICO</name>
<dbReference type="RefSeq" id="WP_272462966.1">
    <property type="nucleotide sequence ID" value="NZ_JAPFQL010000065.1"/>
</dbReference>
<keyword evidence="2" id="KW-1185">Reference proteome</keyword>
<comment type="caution">
    <text evidence="1">The sequence shown here is derived from an EMBL/GenBank/DDBJ whole genome shotgun (WGS) entry which is preliminary data.</text>
</comment>
<gene>
    <name evidence="1" type="ORF">OO014_14130</name>
</gene>
<sequence length="115" mass="13144">MAWFSRRRRAKDTPMLGRSDGPLMDIDRKAVEAHLRGFVESRRGVEAYVEPATSVTPTTVVLIAWDGEWTRRAVGARKDAFEVAQRLGVPVYDVNHTGYPNRMREWNSRQRRGGS</sequence>
<dbReference type="EMBL" id="JAPFQL010000065">
    <property type="protein sequence ID" value="MDC5698393.1"/>
    <property type="molecule type" value="Genomic_DNA"/>
</dbReference>
<dbReference type="Proteomes" id="UP001150259">
    <property type="component" value="Unassembled WGS sequence"/>
</dbReference>
<organism evidence="1 2">
    <name type="scientific">Intrasporangium calvum</name>
    <dbReference type="NCBI Taxonomy" id="53358"/>
    <lineage>
        <taxon>Bacteria</taxon>
        <taxon>Bacillati</taxon>
        <taxon>Actinomycetota</taxon>
        <taxon>Actinomycetes</taxon>
        <taxon>Micrococcales</taxon>
        <taxon>Intrasporangiaceae</taxon>
        <taxon>Intrasporangium</taxon>
    </lineage>
</organism>
<evidence type="ECO:0000313" key="1">
    <source>
        <dbReference type="EMBL" id="MDC5698393.1"/>
    </source>
</evidence>
<reference evidence="1 2" key="1">
    <citation type="submission" date="2022-11" db="EMBL/GenBank/DDBJ databases">
        <title>Anaerobic phenanthrene biodegradation by a DNRA strain PheN6.</title>
        <authorList>
            <person name="Zhang Z."/>
        </authorList>
    </citation>
    <scope>NUCLEOTIDE SEQUENCE [LARGE SCALE GENOMIC DNA]</scope>
    <source>
        <strain evidence="1 2">PheN6</strain>
    </source>
</reference>
<evidence type="ECO:0000313" key="2">
    <source>
        <dbReference type="Proteomes" id="UP001150259"/>
    </source>
</evidence>
<evidence type="ECO:0008006" key="3">
    <source>
        <dbReference type="Google" id="ProtNLM"/>
    </source>
</evidence>
<proteinExistence type="predicted"/>